<dbReference type="RefSeq" id="WP_065913676.1">
    <property type="nucleotide sequence ID" value="NZ_CP016793.1"/>
</dbReference>
<evidence type="ECO:0008006" key="3">
    <source>
        <dbReference type="Google" id="ProtNLM"/>
    </source>
</evidence>
<gene>
    <name evidence="1" type="ORF">BBK82_03395</name>
</gene>
<dbReference type="InterPro" id="IPR036116">
    <property type="entry name" value="FN3_sf"/>
</dbReference>
<dbReference type="EMBL" id="CP016793">
    <property type="protein sequence ID" value="ANZ35260.1"/>
    <property type="molecule type" value="Genomic_DNA"/>
</dbReference>
<dbReference type="Gene3D" id="2.60.40.10">
    <property type="entry name" value="Immunoglobulins"/>
    <property type="match status" value="1"/>
</dbReference>
<reference evidence="1 2" key="1">
    <citation type="submission" date="2016-07" db="EMBL/GenBank/DDBJ databases">
        <title>Complete genome sequence of the Lentzea guizhouensis DHS C013.</title>
        <authorList>
            <person name="Cao C."/>
        </authorList>
    </citation>
    <scope>NUCLEOTIDE SEQUENCE [LARGE SCALE GENOMIC DNA]</scope>
    <source>
        <strain evidence="1 2">DHS C013</strain>
    </source>
</reference>
<organism evidence="1 2">
    <name type="scientific">Lentzea guizhouensis</name>
    <dbReference type="NCBI Taxonomy" id="1586287"/>
    <lineage>
        <taxon>Bacteria</taxon>
        <taxon>Bacillati</taxon>
        <taxon>Actinomycetota</taxon>
        <taxon>Actinomycetes</taxon>
        <taxon>Pseudonocardiales</taxon>
        <taxon>Pseudonocardiaceae</taxon>
        <taxon>Lentzea</taxon>
    </lineage>
</organism>
<keyword evidence="2" id="KW-1185">Reference proteome</keyword>
<dbReference type="KEGG" id="led:BBK82_03395"/>
<sequence length="958" mass="101116">MTVNEALMKLGRWGFKLTAETPREVLDAIDYFGHVAISTGRVDPRVAGDSLLRSARYVGVVRVRQLAEVDSGAESTLGGPGMAMWLGDEDKKGSVLENATPFASGSFTSTVRALLPYSGAVTEGTLHSVTGAYTNTHVYQDPRTAIDYVCGYFTADTSDPVEWRVNGDGTLDAGHVSDLYESTPRCAIVRRSEGVDMALRALAGKASTARDVDDFTTRVVLLASGTGGSVATGDADIAPGLNGYLDLHGNPLVMTRLVSESATSGGNAAARAQLALNQFTKPRTQLTLSTNEYDVRGDVAVGDAVWVWSPDVGLEDQNNQIIHRGLRLHPVKLRLIEMTWPISSGMSVAYRDKTGRWWDLTDYVRFENGSTSLVVGGYDRSLTNSGGEPVGSRPVPDTSVPAAPVFVTPFVQAVYQSAISGITKAQVQVQWVKPNNTDGSLVLDGDHYEIQYRTGSTPIFPATHGQMSAYTHGQLAAGTHAQPITYEPGPWQSAYASFDDTAQLLQELTPGVPYDLRIRAFDNATPPNVSAWSATTTIQTNGDTIAPSTPAAPEVAASRIAVQITHTLGRSDGGEWNLEADLNHLEIHAQYTPSFFPDDTTRIGKLLANNGMMLGEIPAVGTFPVEFVDDVYIKIIAVDDAGNKSSPSVAAQSSVLLIDDAHISDLTVSKITAGTMTAQVVNAGRIWSGTDGGARMQLVAAGLEAYNASNTKTVAINASDGTIEAVGTITTGLTGKRIVLNPVDSGRVPEIRFFPDAGSSYGYINSPAAGSTATLGMNSGASGGFQTTVWLFPGDGRLSYSQVGTGTAAGGSCSVNSGGAHVENLSLATGQRNGGFLWALSSEAYFGVHYPGGVDAFHHVDGSNGRHGFKGALEQGNSYSGQAALWWNYTVAGGGAANFAYGATMTGTMIVLASWTDHTSYLKDTVCNVYNNASTGFSVGNSVGARNGHYGVQAMRFV</sequence>
<dbReference type="AlphaFoldDB" id="A0A1B2HC06"/>
<evidence type="ECO:0000313" key="1">
    <source>
        <dbReference type="EMBL" id="ANZ35260.1"/>
    </source>
</evidence>
<dbReference type="OrthoDB" id="3490739at2"/>
<proteinExistence type="predicted"/>
<accession>A0A1B2HC06</accession>
<dbReference type="STRING" id="1586287.BBK82_03395"/>
<dbReference type="GO" id="GO:0005975">
    <property type="term" value="P:carbohydrate metabolic process"/>
    <property type="evidence" value="ECO:0007669"/>
    <property type="project" value="UniProtKB-ARBA"/>
</dbReference>
<dbReference type="SUPFAM" id="SSF49265">
    <property type="entry name" value="Fibronectin type III"/>
    <property type="match status" value="1"/>
</dbReference>
<dbReference type="Proteomes" id="UP000093053">
    <property type="component" value="Chromosome"/>
</dbReference>
<evidence type="ECO:0000313" key="2">
    <source>
        <dbReference type="Proteomes" id="UP000093053"/>
    </source>
</evidence>
<name>A0A1B2HC06_9PSEU</name>
<protein>
    <recommendedName>
        <fullName evidence="3">Fibronectin type-III domain-containing protein</fullName>
    </recommendedName>
</protein>
<dbReference type="InterPro" id="IPR013783">
    <property type="entry name" value="Ig-like_fold"/>
</dbReference>